<reference evidence="3" key="1">
    <citation type="submission" date="2021-01" db="EMBL/GenBank/DDBJ databases">
        <authorList>
            <person name="Corre E."/>
            <person name="Pelletier E."/>
            <person name="Niang G."/>
            <person name="Scheremetjew M."/>
            <person name="Finn R."/>
            <person name="Kale V."/>
            <person name="Holt S."/>
            <person name="Cochrane G."/>
            <person name="Meng A."/>
            <person name="Brown T."/>
            <person name="Cohen L."/>
        </authorList>
    </citation>
    <scope>NUCLEOTIDE SEQUENCE</scope>
    <source>
        <strain evidence="3">CCMP494</strain>
    </source>
</reference>
<dbReference type="AlphaFoldDB" id="A0A6U2CMP5"/>
<dbReference type="EMBL" id="HBEV01008418">
    <property type="protein sequence ID" value="CAD8588363.1"/>
    <property type="molecule type" value="Transcribed_RNA"/>
</dbReference>
<evidence type="ECO:0000313" key="2">
    <source>
        <dbReference type="EMBL" id="CAD8588361.1"/>
    </source>
</evidence>
<feature type="compositionally biased region" description="Basic and acidic residues" evidence="1">
    <location>
        <begin position="394"/>
        <end position="403"/>
    </location>
</feature>
<dbReference type="EMBL" id="HBEV01008417">
    <property type="protein sequence ID" value="CAD8588361.1"/>
    <property type="molecule type" value="Transcribed_RNA"/>
</dbReference>
<feature type="compositionally biased region" description="Basic residues" evidence="1">
    <location>
        <begin position="413"/>
        <end position="423"/>
    </location>
</feature>
<organism evidence="3">
    <name type="scientific">Micromonas pusilla</name>
    <name type="common">Picoplanktonic green alga</name>
    <name type="synonym">Chromulina pusilla</name>
    <dbReference type="NCBI Taxonomy" id="38833"/>
    <lineage>
        <taxon>Eukaryota</taxon>
        <taxon>Viridiplantae</taxon>
        <taxon>Chlorophyta</taxon>
        <taxon>Mamiellophyceae</taxon>
        <taxon>Mamiellales</taxon>
        <taxon>Mamiellaceae</taxon>
        <taxon>Micromonas</taxon>
    </lineage>
</organism>
<sequence length="497" mass="54133">MFGMKKKKTAKEVFEAKHISQKNRPYLEAKALEMQTNESQHEKIKKMKKPELIRYIKALWDEQHPYEAAAAAEARLLHMLAAGQAAPSPAPTVPSSPQTQAAGEDAASPGGAAVTAGANAMTSSDAGAPTSPTPPTRSRGNDAVDSAMPTRRSPRQATRDDAIRKNLAPLLGTSPRNLATDLDAAAGDSGAARGAQATGSQWNWSTEIEGLCDEDALCDVARDIAHATGTGDRHEMCLMIDGWRHCVDLPAEQRSRGQTGDKRQGMNRVLAHEHTCGMGYYISTAITANRPNKEAVRDAFRALPGHWFDSDHSLCGDWCKKKNGDESHVPARLVDGWLSPEYIDAHPEVFILGEQRMMVAIAVLMQNVGPTWVTEVKRRLSFGVSKISEELLEREESRRKTEKAYSASDHAKARNAKRHKTLPKRPGVNATDRYAGNSEYVGARASAALSRHHQGSASHAVNPDDKPLRGWAAIHDDDDEVHAGDDWGDSDEENPSP</sequence>
<feature type="region of interest" description="Disordered" evidence="1">
    <location>
        <begin position="394"/>
        <end position="497"/>
    </location>
</feature>
<proteinExistence type="predicted"/>
<feature type="compositionally biased region" description="Acidic residues" evidence="1">
    <location>
        <begin position="476"/>
        <end position="497"/>
    </location>
</feature>
<evidence type="ECO:0000256" key="1">
    <source>
        <dbReference type="SAM" id="MobiDB-lite"/>
    </source>
</evidence>
<name>A0A6U2CMP5_MICPS</name>
<evidence type="ECO:0000313" key="3">
    <source>
        <dbReference type="EMBL" id="CAD8588363.1"/>
    </source>
</evidence>
<accession>A0A6U2CMP5</accession>
<gene>
    <name evidence="2" type="ORF">MSP1404_LOCUS6434</name>
    <name evidence="3" type="ORF">MSP1404_LOCUS6435</name>
</gene>
<protein>
    <submittedName>
        <fullName evidence="3">Uncharacterized protein</fullName>
    </submittedName>
</protein>
<feature type="region of interest" description="Disordered" evidence="1">
    <location>
        <begin position="85"/>
        <end position="176"/>
    </location>
</feature>